<dbReference type="GO" id="GO:0016020">
    <property type="term" value="C:membrane"/>
    <property type="evidence" value="ECO:0007669"/>
    <property type="project" value="UniProtKB-SubCell"/>
</dbReference>
<dbReference type="Proteomes" id="UP000492821">
    <property type="component" value="Unassembled WGS sequence"/>
</dbReference>
<evidence type="ECO:0000256" key="6">
    <source>
        <dbReference type="ARBA" id="ARBA00022927"/>
    </source>
</evidence>
<feature type="transmembrane region" description="Helical" evidence="11">
    <location>
        <begin position="390"/>
        <end position="409"/>
    </location>
</feature>
<reference evidence="12" key="1">
    <citation type="journal article" date="2013" name="Genetics">
        <title>The draft genome and transcriptome of Panagrellus redivivus are shaped by the harsh demands of a free-living lifestyle.</title>
        <authorList>
            <person name="Srinivasan J."/>
            <person name="Dillman A.R."/>
            <person name="Macchietto M.G."/>
            <person name="Heikkinen L."/>
            <person name="Lakso M."/>
            <person name="Fracchia K.M."/>
            <person name="Antoshechkin I."/>
            <person name="Mortazavi A."/>
            <person name="Wong G."/>
            <person name="Sternberg P.W."/>
        </authorList>
    </citation>
    <scope>NUCLEOTIDE SEQUENCE [LARGE SCALE GENOMIC DNA]</scope>
    <source>
        <strain evidence="12">MT8872</strain>
    </source>
</reference>
<accession>A0A7E4ZUA9</accession>
<dbReference type="GO" id="GO:0022857">
    <property type="term" value="F:transmembrane transporter activity"/>
    <property type="evidence" value="ECO:0007669"/>
    <property type="project" value="InterPro"/>
</dbReference>
<keyword evidence="12" id="KW-1185">Reference proteome</keyword>
<comment type="subcellular location">
    <subcellularLocation>
        <location evidence="1 10">Membrane</location>
        <topology evidence="1 10">Multi-pass membrane protein</topology>
    </subcellularLocation>
</comment>
<evidence type="ECO:0000256" key="7">
    <source>
        <dbReference type="ARBA" id="ARBA00022989"/>
    </source>
</evidence>
<protein>
    <recommendedName>
        <fullName evidence="9">Oligopeptide transporter 1</fullName>
    </recommendedName>
</protein>
<evidence type="ECO:0000256" key="9">
    <source>
        <dbReference type="ARBA" id="ARBA00078114"/>
    </source>
</evidence>
<evidence type="ECO:0000256" key="10">
    <source>
        <dbReference type="RuleBase" id="RU003755"/>
    </source>
</evidence>
<dbReference type="PROSITE" id="PS01022">
    <property type="entry name" value="PTR2_1"/>
    <property type="match status" value="1"/>
</dbReference>
<dbReference type="AlphaFoldDB" id="A0A7E4ZUA9"/>
<dbReference type="PANTHER" id="PTHR11654">
    <property type="entry name" value="OLIGOPEPTIDE TRANSPORTER-RELATED"/>
    <property type="match status" value="1"/>
</dbReference>
<dbReference type="InterPro" id="IPR018456">
    <property type="entry name" value="PTR2_symporter_CS"/>
</dbReference>
<feature type="transmembrane region" description="Helical" evidence="11">
    <location>
        <begin position="173"/>
        <end position="198"/>
    </location>
</feature>
<dbReference type="FunFam" id="1.20.1250.20:FF:000049">
    <property type="entry name" value="Solute carrier family 15 member 2"/>
    <property type="match status" value="1"/>
</dbReference>
<dbReference type="WBParaSite" id="Pan_g17934.t1">
    <property type="protein sequence ID" value="Pan_g17934.t1"/>
    <property type="gene ID" value="Pan_g17934"/>
</dbReference>
<feature type="transmembrane region" description="Helical" evidence="11">
    <location>
        <begin position="78"/>
        <end position="98"/>
    </location>
</feature>
<proteinExistence type="inferred from homology"/>
<evidence type="ECO:0000256" key="4">
    <source>
        <dbReference type="ARBA" id="ARBA00022692"/>
    </source>
</evidence>
<dbReference type="GO" id="GO:0015031">
    <property type="term" value="P:protein transport"/>
    <property type="evidence" value="ECO:0007669"/>
    <property type="project" value="UniProtKB-KW"/>
</dbReference>
<evidence type="ECO:0000256" key="11">
    <source>
        <dbReference type="SAM" id="Phobius"/>
    </source>
</evidence>
<keyword evidence="3 10" id="KW-0813">Transport</keyword>
<dbReference type="InterPro" id="IPR000109">
    <property type="entry name" value="POT_fam"/>
</dbReference>
<sequence length="823" mass="91774">MGKLSDADSFESGIQRRPANVPVKQPETWGEMFKAWPKTTLCIVSNEFCERFSYYGMRTVLTLYLLNVLKFSDSVSTIAFNGFTVLCYFTPLFGSIVADGYVGKFKTIFVVSIVYAIGQILLALASTQNSESSIHPWVDIVGLVTIGFGTGGIKPCVASFGGDQFEPGQERMLSLFFSVFYFSINAGSMISTFISPIFRSKSCLGQDSCYPMAFGIPAVLMIVATMLFMAGSFSYKKPPPKDNIYGEVWRLFKGALKNRGKGPKRDHWCEYYLVTHTCDNDEKCQELKREKNDQSVCQKVNFVDDVKSLLRVLIMFLPVPIFWALYDQQGSVWLIQAIQMDCRIWGNTLLLPDQTQTLNAVLILVFIPIFQVIIYPIIGKIITLTPLRKMVAGGVIAAGAFVVSGFVQIQVNKTLATLPPDSSAYISVMNTFGPEYNCTLNITLGDQHRSLLPGESINDNKHLQQKLTFESKEGSVSFAIKYVNCAKNPANPLLTYTDTVSGGDIFNLVIGPKGSYMFKVDPDKPTEGTGESSMSVTVQVDDRGNYTKNLCFCRITKDTDKDHPCNPQVPSDFYYYEQKYNDGKKEDFQSLLPVIDSKGISSFATISKFKPLKPGDWNLYFLNETAKSVGMKSLSKTQIHVEYTNVKFSNTKQGGVRSLIITGKNGTYEHYINVLVPDNTVSILWQVPQIFIITVAEILFSITGYEFAYSQSAPSMKAMVQGMWLLTTAVGDTIIVIIAAFNIFSNPAVAAFVYAGLMMVVILIFALMSIFYYEYKYYTGVDDDDNVLIEDDAISTALVKDAVDIGTAHHNNKAYEDEWDTRF</sequence>
<reference evidence="13" key="2">
    <citation type="submission" date="2020-10" db="UniProtKB">
        <authorList>
            <consortium name="WormBaseParasite"/>
        </authorList>
    </citation>
    <scope>IDENTIFICATION</scope>
</reference>
<feature type="transmembrane region" description="Helical" evidence="11">
    <location>
        <begin position="105"/>
        <end position="125"/>
    </location>
</feature>
<feature type="transmembrane region" description="Helical" evidence="11">
    <location>
        <begin position="358"/>
        <end position="378"/>
    </location>
</feature>
<evidence type="ECO:0000256" key="1">
    <source>
        <dbReference type="ARBA" id="ARBA00004141"/>
    </source>
</evidence>
<dbReference type="GO" id="GO:0006857">
    <property type="term" value="P:oligopeptide transport"/>
    <property type="evidence" value="ECO:0007669"/>
    <property type="project" value="InterPro"/>
</dbReference>
<feature type="transmembrane region" description="Helical" evidence="11">
    <location>
        <begin position="723"/>
        <end position="745"/>
    </location>
</feature>
<feature type="transmembrane region" description="Helical" evidence="11">
    <location>
        <begin position="751"/>
        <end position="773"/>
    </location>
</feature>
<feature type="transmembrane region" description="Helical" evidence="11">
    <location>
        <begin position="308"/>
        <end position="326"/>
    </location>
</feature>
<feature type="transmembrane region" description="Helical" evidence="11">
    <location>
        <begin position="683"/>
        <end position="702"/>
    </location>
</feature>
<evidence type="ECO:0000313" key="13">
    <source>
        <dbReference type="WBParaSite" id="Pan_g17934.t1"/>
    </source>
</evidence>
<keyword evidence="7 11" id="KW-1133">Transmembrane helix</keyword>
<evidence type="ECO:0000313" key="12">
    <source>
        <dbReference type="Proteomes" id="UP000492821"/>
    </source>
</evidence>
<organism evidence="12 13">
    <name type="scientific">Panagrellus redivivus</name>
    <name type="common">Microworm</name>
    <dbReference type="NCBI Taxonomy" id="6233"/>
    <lineage>
        <taxon>Eukaryota</taxon>
        <taxon>Metazoa</taxon>
        <taxon>Ecdysozoa</taxon>
        <taxon>Nematoda</taxon>
        <taxon>Chromadorea</taxon>
        <taxon>Rhabditida</taxon>
        <taxon>Tylenchina</taxon>
        <taxon>Panagrolaimomorpha</taxon>
        <taxon>Panagrolaimoidea</taxon>
        <taxon>Panagrolaimidae</taxon>
        <taxon>Panagrellus</taxon>
    </lineage>
</organism>
<comment type="similarity">
    <text evidence="2 10">Belongs to the major facilitator superfamily. Proton-dependent oligopeptide transporter (POT/PTR) (TC 2.A.17) family.</text>
</comment>
<evidence type="ECO:0000256" key="2">
    <source>
        <dbReference type="ARBA" id="ARBA00005982"/>
    </source>
</evidence>
<keyword evidence="8 11" id="KW-0472">Membrane</keyword>
<dbReference type="SUPFAM" id="SSF103473">
    <property type="entry name" value="MFS general substrate transporter"/>
    <property type="match status" value="1"/>
</dbReference>
<evidence type="ECO:0000256" key="3">
    <source>
        <dbReference type="ARBA" id="ARBA00022448"/>
    </source>
</evidence>
<feature type="transmembrane region" description="Helical" evidence="11">
    <location>
        <begin position="137"/>
        <end position="161"/>
    </location>
</feature>
<keyword evidence="5" id="KW-0571">Peptide transport</keyword>
<dbReference type="PROSITE" id="PS01023">
    <property type="entry name" value="PTR2_2"/>
    <property type="match status" value="1"/>
</dbReference>
<evidence type="ECO:0000256" key="8">
    <source>
        <dbReference type="ARBA" id="ARBA00023136"/>
    </source>
</evidence>
<feature type="transmembrane region" description="Helical" evidence="11">
    <location>
        <begin position="210"/>
        <end position="231"/>
    </location>
</feature>
<dbReference type="Gene3D" id="1.20.1250.20">
    <property type="entry name" value="MFS general substrate transporter like domains"/>
    <property type="match status" value="2"/>
</dbReference>
<dbReference type="Pfam" id="PF00854">
    <property type="entry name" value="PTR2"/>
    <property type="match status" value="2"/>
</dbReference>
<keyword evidence="6" id="KW-0653">Protein transport</keyword>
<evidence type="ECO:0000256" key="5">
    <source>
        <dbReference type="ARBA" id="ARBA00022856"/>
    </source>
</evidence>
<name>A0A7E4ZUA9_PANRE</name>
<keyword evidence="4 10" id="KW-0812">Transmembrane</keyword>
<dbReference type="InterPro" id="IPR036259">
    <property type="entry name" value="MFS_trans_sf"/>
</dbReference>